<accession>A0A6A6C027</accession>
<keyword evidence="3" id="KW-1185">Reference proteome</keyword>
<gene>
    <name evidence="2" type="ORF">M409DRAFT_30332</name>
</gene>
<organism evidence="2 3">
    <name type="scientific">Zasmidium cellare ATCC 36951</name>
    <dbReference type="NCBI Taxonomy" id="1080233"/>
    <lineage>
        <taxon>Eukaryota</taxon>
        <taxon>Fungi</taxon>
        <taxon>Dikarya</taxon>
        <taxon>Ascomycota</taxon>
        <taxon>Pezizomycotina</taxon>
        <taxon>Dothideomycetes</taxon>
        <taxon>Dothideomycetidae</taxon>
        <taxon>Mycosphaerellales</taxon>
        <taxon>Mycosphaerellaceae</taxon>
        <taxon>Zasmidium</taxon>
    </lineage>
</organism>
<evidence type="ECO:0000313" key="2">
    <source>
        <dbReference type="EMBL" id="KAF2159192.1"/>
    </source>
</evidence>
<protein>
    <submittedName>
        <fullName evidence="2">Uncharacterized protein</fullName>
    </submittedName>
</protein>
<dbReference type="Proteomes" id="UP000799537">
    <property type="component" value="Unassembled WGS sequence"/>
</dbReference>
<reference evidence="2" key="1">
    <citation type="journal article" date="2020" name="Stud. Mycol.">
        <title>101 Dothideomycetes genomes: a test case for predicting lifestyles and emergence of pathogens.</title>
        <authorList>
            <person name="Haridas S."/>
            <person name="Albert R."/>
            <person name="Binder M."/>
            <person name="Bloem J."/>
            <person name="Labutti K."/>
            <person name="Salamov A."/>
            <person name="Andreopoulos B."/>
            <person name="Baker S."/>
            <person name="Barry K."/>
            <person name="Bills G."/>
            <person name="Bluhm B."/>
            <person name="Cannon C."/>
            <person name="Castanera R."/>
            <person name="Culley D."/>
            <person name="Daum C."/>
            <person name="Ezra D."/>
            <person name="Gonzalez J."/>
            <person name="Henrissat B."/>
            <person name="Kuo A."/>
            <person name="Liang C."/>
            <person name="Lipzen A."/>
            <person name="Lutzoni F."/>
            <person name="Magnuson J."/>
            <person name="Mondo S."/>
            <person name="Nolan M."/>
            <person name="Ohm R."/>
            <person name="Pangilinan J."/>
            <person name="Park H.-J."/>
            <person name="Ramirez L."/>
            <person name="Alfaro M."/>
            <person name="Sun H."/>
            <person name="Tritt A."/>
            <person name="Yoshinaga Y."/>
            <person name="Zwiers L.-H."/>
            <person name="Turgeon B."/>
            <person name="Goodwin S."/>
            <person name="Spatafora J."/>
            <person name="Crous P."/>
            <person name="Grigoriev I."/>
        </authorList>
    </citation>
    <scope>NUCLEOTIDE SEQUENCE</scope>
    <source>
        <strain evidence="2">ATCC 36951</strain>
    </source>
</reference>
<sequence>MPIFYGDNKFNFRSSDALETFASVTSPRRLRHLKVLHFSHEIREDMCLAADARLRAAVENISNVVSLDEMTITFDLYPIWNVRCRACSCDHTNPRTVADVPSLGALLRIFTKAKKSGVFLDDYLGANKDIRSIINEFTLQVNQIMDQKKQEIEDVEGNQEDSKSDEGSGRLQSEDPPRLPRHGQVQEIQGSEGVDEERGG</sequence>
<dbReference type="AlphaFoldDB" id="A0A6A6C027"/>
<evidence type="ECO:0000313" key="3">
    <source>
        <dbReference type="Proteomes" id="UP000799537"/>
    </source>
</evidence>
<dbReference type="GeneID" id="54563144"/>
<name>A0A6A6C027_ZASCE</name>
<proteinExistence type="predicted"/>
<evidence type="ECO:0000256" key="1">
    <source>
        <dbReference type="SAM" id="MobiDB-lite"/>
    </source>
</evidence>
<feature type="compositionally biased region" description="Basic and acidic residues" evidence="1">
    <location>
        <begin position="160"/>
        <end position="178"/>
    </location>
</feature>
<dbReference type="RefSeq" id="XP_033660081.1">
    <property type="nucleotide sequence ID" value="XM_033809872.1"/>
</dbReference>
<feature type="region of interest" description="Disordered" evidence="1">
    <location>
        <begin position="150"/>
        <end position="200"/>
    </location>
</feature>
<dbReference type="EMBL" id="ML993641">
    <property type="protein sequence ID" value="KAF2159192.1"/>
    <property type="molecule type" value="Genomic_DNA"/>
</dbReference>